<reference evidence="1" key="1">
    <citation type="journal article" date="2020" name="Mol. Plant Microbe Interact.">
        <title>Genome Sequence of the Biocontrol Agent Coniothyrium minitans strain Conio (IMI 134523).</title>
        <authorList>
            <person name="Patel D."/>
            <person name="Shittu T.A."/>
            <person name="Baroncelli R."/>
            <person name="Muthumeenakshi S."/>
            <person name="Osborne T.H."/>
            <person name="Janganan T.K."/>
            <person name="Sreenivasaprasad S."/>
        </authorList>
    </citation>
    <scope>NUCLEOTIDE SEQUENCE</scope>
    <source>
        <strain evidence="1">Conio</strain>
    </source>
</reference>
<dbReference type="EMBL" id="WJXW01000001">
    <property type="protein sequence ID" value="KAF9741374.1"/>
    <property type="molecule type" value="Genomic_DNA"/>
</dbReference>
<gene>
    <name evidence="1" type="ORF">PMIN01_00913</name>
</gene>
<dbReference type="OrthoDB" id="3770722at2759"/>
<name>A0A9P6GTP7_9PLEO</name>
<comment type="caution">
    <text evidence="1">The sequence shown here is derived from an EMBL/GenBank/DDBJ whole genome shotgun (WGS) entry which is preliminary data.</text>
</comment>
<sequence>MVFDSADEAFWFQDKVRQGRVLPDHSQKWVYLPLPEGILRVRTAKNGDVAFDFDSPAHADKFNQSIKKLGRVFQRTHDKPKWDSMSDRSVSPFTVISNLNPAAAPPAPAHNPPALPQVDDIDPDNEYLHNLRSLFAPPVDMSNPFAETRRRHVPFTIASVLSQTDYKEEWEPKERRSDAYLAVQIGILNFLATRAADELHPAQAHFFTENAGTKPHTPTAKQAVELCYFMRSHGFDTYAKLDPRGEKLQLYVANRDTGEYRGQDSLYWEQYMKTGAVVPMEGLARNGVRGRRNALAHIFQGV</sequence>
<dbReference type="AlphaFoldDB" id="A0A9P6GTP7"/>
<protein>
    <submittedName>
        <fullName evidence="1">Uncharacterized protein</fullName>
    </submittedName>
</protein>
<keyword evidence="2" id="KW-1185">Reference proteome</keyword>
<organism evidence="1 2">
    <name type="scientific">Paraphaeosphaeria minitans</name>
    <dbReference type="NCBI Taxonomy" id="565426"/>
    <lineage>
        <taxon>Eukaryota</taxon>
        <taxon>Fungi</taxon>
        <taxon>Dikarya</taxon>
        <taxon>Ascomycota</taxon>
        <taxon>Pezizomycotina</taxon>
        <taxon>Dothideomycetes</taxon>
        <taxon>Pleosporomycetidae</taxon>
        <taxon>Pleosporales</taxon>
        <taxon>Massarineae</taxon>
        <taxon>Didymosphaeriaceae</taxon>
        <taxon>Paraphaeosphaeria</taxon>
    </lineage>
</organism>
<accession>A0A9P6GTP7</accession>
<dbReference type="Proteomes" id="UP000756921">
    <property type="component" value="Unassembled WGS sequence"/>
</dbReference>
<evidence type="ECO:0000313" key="1">
    <source>
        <dbReference type="EMBL" id="KAF9741374.1"/>
    </source>
</evidence>
<proteinExistence type="predicted"/>
<evidence type="ECO:0000313" key="2">
    <source>
        <dbReference type="Proteomes" id="UP000756921"/>
    </source>
</evidence>